<protein>
    <submittedName>
        <fullName evidence="1">Uncharacterized protein</fullName>
    </submittedName>
</protein>
<dbReference type="InParanoid" id="A7F9J3"/>
<dbReference type="HOGENOM" id="CLU_3070112_0_0_1"/>
<dbReference type="GeneID" id="5480825"/>
<sequence>MTWLEVDGHGLRVQLMICYPFVLLVIRKDSFYSSTGWYSSVFALYFLNKQIGK</sequence>
<dbReference type="AlphaFoldDB" id="A7F9J3"/>
<evidence type="ECO:0000313" key="2">
    <source>
        <dbReference type="Proteomes" id="UP000001312"/>
    </source>
</evidence>
<proteinExistence type="predicted"/>
<dbReference type="RefSeq" id="XP_001584819.1">
    <property type="nucleotide sequence ID" value="XM_001584769.1"/>
</dbReference>
<dbReference type="Proteomes" id="UP000001312">
    <property type="component" value="Unassembled WGS sequence"/>
</dbReference>
<accession>A7F9J3</accession>
<name>A7F9J3_SCLS1</name>
<keyword evidence="2" id="KW-1185">Reference proteome</keyword>
<gene>
    <name evidence="1" type="ORF">SS1G_14274</name>
</gene>
<organism evidence="1 2">
    <name type="scientific">Sclerotinia sclerotiorum (strain ATCC 18683 / 1980 / Ss-1)</name>
    <name type="common">White mold</name>
    <name type="synonym">Whetzelinia sclerotiorum</name>
    <dbReference type="NCBI Taxonomy" id="665079"/>
    <lineage>
        <taxon>Eukaryota</taxon>
        <taxon>Fungi</taxon>
        <taxon>Dikarya</taxon>
        <taxon>Ascomycota</taxon>
        <taxon>Pezizomycotina</taxon>
        <taxon>Leotiomycetes</taxon>
        <taxon>Helotiales</taxon>
        <taxon>Sclerotiniaceae</taxon>
        <taxon>Sclerotinia</taxon>
    </lineage>
</organism>
<dbReference type="KEGG" id="ssl:SS1G_14274"/>
<evidence type="ECO:0000313" key="1">
    <source>
        <dbReference type="EMBL" id="EDO00404.1"/>
    </source>
</evidence>
<dbReference type="EMBL" id="CH476651">
    <property type="protein sequence ID" value="EDO00404.1"/>
    <property type="molecule type" value="Genomic_DNA"/>
</dbReference>
<reference evidence="2" key="1">
    <citation type="journal article" date="2011" name="PLoS Genet.">
        <title>Genomic analysis of the necrotrophic fungal pathogens Sclerotinia sclerotiorum and Botrytis cinerea.</title>
        <authorList>
            <person name="Amselem J."/>
            <person name="Cuomo C.A."/>
            <person name="van Kan J.A."/>
            <person name="Viaud M."/>
            <person name="Benito E.P."/>
            <person name="Couloux A."/>
            <person name="Coutinho P.M."/>
            <person name="de Vries R.P."/>
            <person name="Dyer P.S."/>
            <person name="Fillinger S."/>
            <person name="Fournier E."/>
            <person name="Gout L."/>
            <person name="Hahn M."/>
            <person name="Kohn L."/>
            <person name="Lapalu N."/>
            <person name="Plummer K.M."/>
            <person name="Pradier J.M."/>
            <person name="Quevillon E."/>
            <person name="Sharon A."/>
            <person name="Simon A."/>
            <person name="ten Have A."/>
            <person name="Tudzynski B."/>
            <person name="Tudzynski P."/>
            <person name="Wincker P."/>
            <person name="Andrew M."/>
            <person name="Anthouard V."/>
            <person name="Beever R.E."/>
            <person name="Beffa R."/>
            <person name="Benoit I."/>
            <person name="Bouzid O."/>
            <person name="Brault B."/>
            <person name="Chen Z."/>
            <person name="Choquer M."/>
            <person name="Collemare J."/>
            <person name="Cotton P."/>
            <person name="Danchin E.G."/>
            <person name="Da Silva C."/>
            <person name="Gautier A."/>
            <person name="Giraud C."/>
            <person name="Giraud T."/>
            <person name="Gonzalez C."/>
            <person name="Grossetete S."/>
            <person name="Guldener U."/>
            <person name="Henrissat B."/>
            <person name="Howlett B.J."/>
            <person name="Kodira C."/>
            <person name="Kretschmer M."/>
            <person name="Lappartient A."/>
            <person name="Leroch M."/>
            <person name="Levis C."/>
            <person name="Mauceli E."/>
            <person name="Neuveglise C."/>
            <person name="Oeser B."/>
            <person name="Pearson M."/>
            <person name="Poulain J."/>
            <person name="Poussereau N."/>
            <person name="Quesneville H."/>
            <person name="Rascle C."/>
            <person name="Schumacher J."/>
            <person name="Segurens B."/>
            <person name="Sexton A."/>
            <person name="Silva E."/>
            <person name="Sirven C."/>
            <person name="Soanes D.M."/>
            <person name="Talbot N.J."/>
            <person name="Templeton M."/>
            <person name="Yandava C."/>
            <person name="Yarden O."/>
            <person name="Zeng Q."/>
            <person name="Rollins J.A."/>
            <person name="Lebrun M.H."/>
            <person name="Dickman M."/>
        </authorList>
    </citation>
    <scope>NUCLEOTIDE SEQUENCE [LARGE SCALE GENOMIC DNA]</scope>
    <source>
        <strain evidence="2">ATCC 18683 / 1980 / Ss-1</strain>
    </source>
</reference>